<protein>
    <submittedName>
        <fullName evidence="2">Uncharacterized protein</fullName>
    </submittedName>
</protein>
<reference evidence="2" key="1">
    <citation type="submission" date="2020-08" db="EMBL/GenBank/DDBJ databases">
        <title>Genome sequencing and assembly of the red palm weevil Rhynchophorus ferrugineus.</title>
        <authorList>
            <person name="Dias G.B."/>
            <person name="Bergman C.M."/>
            <person name="Manee M."/>
        </authorList>
    </citation>
    <scope>NUCLEOTIDE SEQUENCE</scope>
    <source>
        <strain evidence="2">AA-2017</strain>
        <tissue evidence="2">Whole larva</tissue>
    </source>
</reference>
<feature type="region of interest" description="Disordered" evidence="1">
    <location>
        <begin position="1"/>
        <end position="88"/>
    </location>
</feature>
<keyword evidence="3" id="KW-1185">Reference proteome</keyword>
<name>A0A834MID3_RHYFE</name>
<evidence type="ECO:0000313" key="2">
    <source>
        <dbReference type="EMBL" id="KAF7281265.1"/>
    </source>
</evidence>
<evidence type="ECO:0000256" key="1">
    <source>
        <dbReference type="SAM" id="MobiDB-lite"/>
    </source>
</evidence>
<sequence length="88" mass="9657">MSEINIRGKLNGAGAEAVARKKVRRPSENLIKRGPKRPNEVVLRNRRRSGQDGRSGISAPSDRWGGGMLKIDARKGEGGHQPLCTSRR</sequence>
<gene>
    <name evidence="2" type="ORF">GWI33_004969</name>
</gene>
<accession>A0A834MID3</accession>
<dbReference type="EMBL" id="JAACXV010000249">
    <property type="protein sequence ID" value="KAF7281265.1"/>
    <property type="molecule type" value="Genomic_DNA"/>
</dbReference>
<organism evidence="2 3">
    <name type="scientific">Rhynchophorus ferrugineus</name>
    <name type="common">Red palm weevil</name>
    <name type="synonym">Curculio ferrugineus</name>
    <dbReference type="NCBI Taxonomy" id="354439"/>
    <lineage>
        <taxon>Eukaryota</taxon>
        <taxon>Metazoa</taxon>
        <taxon>Ecdysozoa</taxon>
        <taxon>Arthropoda</taxon>
        <taxon>Hexapoda</taxon>
        <taxon>Insecta</taxon>
        <taxon>Pterygota</taxon>
        <taxon>Neoptera</taxon>
        <taxon>Endopterygota</taxon>
        <taxon>Coleoptera</taxon>
        <taxon>Polyphaga</taxon>
        <taxon>Cucujiformia</taxon>
        <taxon>Curculionidae</taxon>
        <taxon>Dryophthorinae</taxon>
        <taxon>Rhynchophorus</taxon>
    </lineage>
</organism>
<evidence type="ECO:0000313" key="3">
    <source>
        <dbReference type="Proteomes" id="UP000625711"/>
    </source>
</evidence>
<proteinExistence type="predicted"/>
<dbReference type="Proteomes" id="UP000625711">
    <property type="component" value="Unassembled WGS sequence"/>
</dbReference>
<comment type="caution">
    <text evidence="2">The sequence shown here is derived from an EMBL/GenBank/DDBJ whole genome shotgun (WGS) entry which is preliminary data.</text>
</comment>
<dbReference type="AlphaFoldDB" id="A0A834MID3"/>